<proteinExistence type="predicted"/>
<accession>A0A7Z2GRZ6</accession>
<dbReference type="SUPFAM" id="SSF53335">
    <property type="entry name" value="S-adenosyl-L-methionine-dependent methyltransferases"/>
    <property type="match status" value="1"/>
</dbReference>
<dbReference type="InterPro" id="IPR041698">
    <property type="entry name" value="Methyltransf_25"/>
</dbReference>
<dbReference type="OrthoDB" id="7348755at2"/>
<feature type="domain" description="Methyltransferase" evidence="1">
    <location>
        <begin position="45"/>
        <end position="133"/>
    </location>
</feature>
<dbReference type="GO" id="GO:0032259">
    <property type="term" value="P:methylation"/>
    <property type="evidence" value="ECO:0007669"/>
    <property type="project" value="UniProtKB-KW"/>
</dbReference>
<dbReference type="Proteomes" id="UP000433577">
    <property type="component" value="Chromosome 4"/>
</dbReference>
<keyword evidence="3" id="KW-1185">Reference proteome</keyword>
<dbReference type="AlphaFoldDB" id="A0A7Z2GRZ6"/>
<evidence type="ECO:0000259" key="1">
    <source>
        <dbReference type="Pfam" id="PF13649"/>
    </source>
</evidence>
<evidence type="ECO:0000313" key="3">
    <source>
        <dbReference type="Proteomes" id="UP000433577"/>
    </source>
</evidence>
<keyword evidence="2" id="KW-0489">Methyltransferase</keyword>
<sequence>MDRTTIDTYTGSAAAYADEWAGQPSPDDLYAHLGRFFHRGGRTADIGCGSGRDVAWLNAHGYPAEGYDASEGLIAEARFRYPAWHFGLATLPDLEGVTRTFDNVLCETVVMHLPVEAIAAACKRLVTLLAPRGVLYLSWRTSGAESARDAAGRLYSAFEPALVVDALAGTTIALREDTVNQSSGKRVQRIVAIRA</sequence>
<name>A0A7Z2GRZ6_9BURK</name>
<evidence type="ECO:0000313" key="2">
    <source>
        <dbReference type="EMBL" id="QGZ66837.1"/>
    </source>
</evidence>
<protein>
    <submittedName>
        <fullName evidence="2">Methyltransferase domain-containing protein</fullName>
    </submittedName>
</protein>
<dbReference type="GO" id="GO:0008168">
    <property type="term" value="F:methyltransferase activity"/>
    <property type="evidence" value="ECO:0007669"/>
    <property type="project" value="UniProtKB-KW"/>
</dbReference>
<dbReference type="KEGG" id="pacs:FAZ98_29050"/>
<dbReference type="CDD" id="cd02440">
    <property type="entry name" value="AdoMet_MTases"/>
    <property type="match status" value="1"/>
</dbReference>
<dbReference type="RefSeq" id="WP_158958564.1">
    <property type="nucleotide sequence ID" value="NZ_CP046916.1"/>
</dbReference>
<reference evidence="2 3" key="1">
    <citation type="submission" date="2019-12" db="EMBL/GenBank/DDBJ databases">
        <title>Paraburkholderia acidiphila 7Q-K02 sp. nov and Paraburkholderia acidisoli DHF22 sp. nov., two strains isolated from forest soil.</title>
        <authorList>
            <person name="Gao Z."/>
            <person name="Qiu L."/>
        </authorList>
    </citation>
    <scope>NUCLEOTIDE SEQUENCE [LARGE SCALE GENOMIC DNA]</scope>
    <source>
        <strain evidence="2 3">DHF22</strain>
    </source>
</reference>
<dbReference type="Pfam" id="PF13649">
    <property type="entry name" value="Methyltransf_25"/>
    <property type="match status" value="1"/>
</dbReference>
<gene>
    <name evidence="2" type="ORF">FAZ98_29050</name>
</gene>
<dbReference type="Gene3D" id="3.40.50.150">
    <property type="entry name" value="Vaccinia Virus protein VP39"/>
    <property type="match status" value="1"/>
</dbReference>
<organism evidence="2 3">
    <name type="scientific">Paraburkholderia acidisoli</name>
    <dbReference type="NCBI Taxonomy" id="2571748"/>
    <lineage>
        <taxon>Bacteria</taxon>
        <taxon>Pseudomonadati</taxon>
        <taxon>Pseudomonadota</taxon>
        <taxon>Betaproteobacteria</taxon>
        <taxon>Burkholderiales</taxon>
        <taxon>Burkholderiaceae</taxon>
        <taxon>Paraburkholderia</taxon>
    </lineage>
</organism>
<keyword evidence="2" id="KW-0808">Transferase</keyword>
<dbReference type="EMBL" id="CP046916">
    <property type="protein sequence ID" value="QGZ66837.1"/>
    <property type="molecule type" value="Genomic_DNA"/>
</dbReference>
<dbReference type="InterPro" id="IPR029063">
    <property type="entry name" value="SAM-dependent_MTases_sf"/>
</dbReference>